<keyword evidence="2" id="KW-1185">Reference proteome</keyword>
<dbReference type="Proteomes" id="UP000683511">
    <property type="component" value="Chromosome"/>
</dbReference>
<dbReference type="GO" id="GO:0015473">
    <property type="term" value="F:fimbrial usher porin activity"/>
    <property type="evidence" value="ECO:0007669"/>
    <property type="project" value="InterPro"/>
</dbReference>
<dbReference type="EMBL" id="CP021056">
    <property type="protein sequence ID" value="QXE25690.1"/>
    <property type="molecule type" value="Genomic_DNA"/>
</dbReference>
<dbReference type="RefSeq" id="WP_242034194.1">
    <property type="nucleotide sequence ID" value="NZ_CP021056.1"/>
</dbReference>
<organism evidence="1 2">
    <name type="scientific">Richelia sinica FACHB-800</name>
    <dbReference type="NCBI Taxonomy" id="1357546"/>
    <lineage>
        <taxon>Bacteria</taxon>
        <taxon>Bacillati</taxon>
        <taxon>Cyanobacteriota</taxon>
        <taxon>Cyanophyceae</taxon>
        <taxon>Nostocales</taxon>
        <taxon>Nostocaceae</taxon>
        <taxon>Richelia</taxon>
    </lineage>
</organism>
<dbReference type="Gene3D" id="2.60.40.3110">
    <property type="match status" value="1"/>
</dbReference>
<dbReference type="Gene3D" id="2.60.40.2610">
    <property type="entry name" value="Outer membrane usher protein FimD, plug domain"/>
    <property type="match status" value="1"/>
</dbReference>
<sequence>MITCPAWAVQEQKAILELTLNNISQGEVFVILRDKDVLIRRLDLEKAGLQNFAGVQETINNEIYVSLGSLNSSITYEFDEKSLSLRITAQTQLLGTTSLNLGNTSPKNIVYTQDTSAFLNYAFNIPLDEAKLNDYTFFGESGLSLNGNLLYSNFSRKADGNIVRGLTNFTINNPKNLTRWVVGDSFANSGNLGGSLFLGGVSLSKEFNLNPYFTRQPTFGLSGAVITPSTVEVLVNGQRVSQRDVPPGKFELNNLVLPVGNGSTKVVIRDAFGKEQVINSPFYFSTGLLKPGLSDYSFNLGFRRDNLDTDSFNYGSSVFLGRYTQGITDSLTIGGRLETSSDLISGGTTLTTALPFGAVELSLAASNESGNTGTAASLAYSYSSRSVGFGGAVRLFSDQYANLSLKAADDRPNLEYNGFVSSNLARGLSVGLQYAAADSRDRGHSDRLSLYSTIQLSDRANISINLSRSSQDLQSTNNEIFIGFNYYLGDTSASLSEQINEQKATTTLSLQKSAPVGEGFGYRLQLTPSEAEVPANARFTYRAPFGIYELNYDRNNNGGEATTLNASGSVVAIGKNIFFTRPITQSFALLQVPGVAGVRGYVSNQEMGRTDRNGNLLIPHLLPYYGNNIKMQDEDIPLNYKIGANDKVIAPPLRGGAIVRFSVQRIQSFIGTIAIESSGKTEIPAYGQLTVNVNDKPIISPIGSEGNFYLEDNIAPGSYTAKVEYAQGTCDFTVNIPQSEQLLVNLGRLKCIFPQK</sequence>
<evidence type="ECO:0000313" key="1">
    <source>
        <dbReference type="EMBL" id="QXE25690.1"/>
    </source>
</evidence>
<reference evidence="1" key="1">
    <citation type="submission" date="2017-04" db="EMBL/GenBank/DDBJ databases">
        <title>Genome deletions in a multicellular cyanobacterial endosymbiont for morphological adaptation in marine diatoms.</title>
        <authorList>
            <person name="Wang Y."/>
            <person name="Gao H."/>
            <person name="Li R."/>
            <person name="Xu X."/>
        </authorList>
    </citation>
    <scope>NUCLEOTIDE SEQUENCE</scope>
    <source>
        <strain evidence="1">FACHB 800</strain>
    </source>
</reference>
<gene>
    <name evidence="1" type="ORF">B6N60_04410</name>
</gene>
<dbReference type="GO" id="GO:0009279">
    <property type="term" value="C:cell outer membrane"/>
    <property type="evidence" value="ECO:0007669"/>
    <property type="project" value="TreeGrafter"/>
</dbReference>
<accession>A0A975TBI7</accession>
<dbReference type="PANTHER" id="PTHR30451">
    <property type="entry name" value="OUTER MEMBRANE USHER PROTEIN"/>
    <property type="match status" value="1"/>
</dbReference>
<proteinExistence type="predicted"/>
<dbReference type="PANTHER" id="PTHR30451:SF5">
    <property type="entry name" value="SLR0019 PROTEIN"/>
    <property type="match status" value="1"/>
</dbReference>
<dbReference type="KEGG" id="rsin:B6N60_04410"/>
<dbReference type="InterPro" id="IPR042186">
    <property type="entry name" value="FimD_plug_dom"/>
</dbReference>
<evidence type="ECO:0000313" key="2">
    <source>
        <dbReference type="Proteomes" id="UP000683511"/>
    </source>
</evidence>
<protein>
    <submittedName>
        <fullName evidence="1">P pilus assembly protein porin PapC-like</fullName>
    </submittedName>
</protein>
<dbReference type="GO" id="GO:0009297">
    <property type="term" value="P:pilus assembly"/>
    <property type="evidence" value="ECO:0007669"/>
    <property type="project" value="InterPro"/>
</dbReference>
<dbReference type="Pfam" id="PF00577">
    <property type="entry name" value="Usher"/>
    <property type="match status" value="1"/>
</dbReference>
<dbReference type="InterPro" id="IPR000015">
    <property type="entry name" value="Fimb_usher"/>
</dbReference>
<name>A0A975TBI7_9NOST</name>
<dbReference type="AlphaFoldDB" id="A0A975TBI7"/>